<feature type="compositionally biased region" description="Basic residues" evidence="6">
    <location>
        <begin position="377"/>
        <end position="387"/>
    </location>
</feature>
<dbReference type="PANTHER" id="PTHR44653:SF2">
    <property type="entry name" value="DNAJ HOMOLOG SUBFAMILY C MEMBER 1"/>
    <property type="match status" value="1"/>
</dbReference>
<dbReference type="OrthoDB" id="413400at2759"/>
<evidence type="ECO:0000256" key="3">
    <source>
        <dbReference type="ARBA" id="ARBA00022989"/>
    </source>
</evidence>
<accession>A0A074WGR3</accession>
<keyword evidence="4 7" id="KW-0472">Membrane</keyword>
<dbReference type="Proteomes" id="UP000027730">
    <property type="component" value="Unassembled WGS sequence"/>
</dbReference>
<evidence type="ECO:0000256" key="6">
    <source>
        <dbReference type="SAM" id="MobiDB-lite"/>
    </source>
</evidence>
<dbReference type="STRING" id="1043004.A0A074WGR3"/>
<dbReference type="Pfam" id="PF00226">
    <property type="entry name" value="DnaJ"/>
    <property type="match status" value="1"/>
</dbReference>
<sequence>DHEIFRLQDEVAQHEGSNATFYSFLGVKDFANLDDINAAYKKKARVLHPDKARQRFIATYDSAPPVKNTKKGDKPTVHVKKNKKPSQKEINAFAKEASARFARLGIVTNILRGAERQRYDHFLRNGFPKWRGTGYYYQRFRPGLGSVMIGLFVFLGGGVHYVTLYMNWMKHRDFVERYIRQARRIAWGDEVRGIAGVDTTPAPVPEPSSEEEPQAMNWNRKEKRAAERESKRAAKKPKPAKATLAEQAKNSGISTPVEAELTSGPIGAKKRTIAENGKVLIVDSVGNVYLEERTAEGELHEFLLDVDEIQRPTINDTFLVRLPIYLYNKSLGTVLGKKTSDAEMEELLEGTEEAEGVDAATATLKSAAQPNGNAETRKRKLKSSKQR</sequence>
<organism evidence="9 10">
    <name type="scientific">Aureobasidium namibiae CBS 147.97</name>
    <dbReference type="NCBI Taxonomy" id="1043004"/>
    <lineage>
        <taxon>Eukaryota</taxon>
        <taxon>Fungi</taxon>
        <taxon>Dikarya</taxon>
        <taxon>Ascomycota</taxon>
        <taxon>Pezizomycotina</taxon>
        <taxon>Dothideomycetes</taxon>
        <taxon>Dothideomycetidae</taxon>
        <taxon>Dothideales</taxon>
        <taxon>Saccotheciaceae</taxon>
        <taxon>Aureobasidium</taxon>
    </lineage>
</organism>
<dbReference type="PRINTS" id="PR00625">
    <property type="entry name" value="JDOMAIN"/>
</dbReference>
<dbReference type="GO" id="GO:0012505">
    <property type="term" value="C:endomembrane system"/>
    <property type="evidence" value="ECO:0007669"/>
    <property type="project" value="UniProtKB-SubCell"/>
</dbReference>
<evidence type="ECO:0000256" key="7">
    <source>
        <dbReference type="SAM" id="Phobius"/>
    </source>
</evidence>
<evidence type="ECO:0000256" key="5">
    <source>
        <dbReference type="ARBA" id="ARBA00037847"/>
    </source>
</evidence>
<evidence type="ECO:0000256" key="1">
    <source>
        <dbReference type="ARBA" id="ARBA00022692"/>
    </source>
</evidence>
<keyword evidence="3 7" id="KW-1133">Transmembrane helix</keyword>
<dbReference type="AlphaFoldDB" id="A0A074WGR3"/>
<feature type="transmembrane region" description="Helical" evidence="7">
    <location>
        <begin position="147"/>
        <end position="168"/>
    </location>
</feature>
<name>A0A074WGR3_9PEZI</name>
<dbReference type="InterPro" id="IPR001623">
    <property type="entry name" value="DnaJ_domain"/>
</dbReference>
<feature type="non-terminal residue" evidence="9">
    <location>
        <position position="1"/>
    </location>
</feature>
<proteinExistence type="predicted"/>
<evidence type="ECO:0000313" key="10">
    <source>
        <dbReference type="Proteomes" id="UP000027730"/>
    </source>
</evidence>
<dbReference type="Gene3D" id="1.10.287.110">
    <property type="entry name" value="DnaJ domain"/>
    <property type="match status" value="1"/>
</dbReference>
<dbReference type="PANTHER" id="PTHR44653">
    <property type="entry name" value="DNAJ HOMOLOG SUBFAMILY C MEMBER 1"/>
    <property type="match status" value="1"/>
</dbReference>
<feature type="non-terminal residue" evidence="9">
    <location>
        <position position="387"/>
    </location>
</feature>
<feature type="domain" description="J" evidence="8">
    <location>
        <begin position="20"/>
        <end position="123"/>
    </location>
</feature>
<feature type="region of interest" description="Disordered" evidence="6">
    <location>
        <begin position="364"/>
        <end position="387"/>
    </location>
</feature>
<gene>
    <name evidence="9" type="ORF">M436DRAFT_9309</name>
</gene>
<evidence type="ECO:0000313" key="9">
    <source>
        <dbReference type="EMBL" id="KEQ70819.1"/>
    </source>
</evidence>
<evidence type="ECO:0000256" key="2">
    <source>
        <dbReference type="ARBA" id="ARBA00022729"/>
    </source>
</evidence>
<dbReference type="PROSITE" id="PS50076">
    <property type="entry name" value="DNAJ_2"/>
    <property type="match status" value="1"/>
</dbReference>
<dbReference type="RefSeq" id="XP_013424755.1">
    <property type="nucleotide sequence ID" value="XM_013569301.1"/>
</dbReference>
<dbReference type="HOGENOM" id="CLU_037236_1_0_1"/>
<dbReference type="CDD" id="cd06257">
    <property type="entry name" value="DnaJ"/>
    <property type="match status" value="1"/>
</dbReference>
<protein>
    <recommendedName>
        <fullName evidence="8">J domain-containing protein</fullName>
    </recommendedName>
</protein>
<feature type="region of interest" description="Disordered" evidence="6">
    <location>
        <begin position="64"/>
        <end position="85"/>
    </location>
</feature>
<feature type="region of interest" description="Disordered" evidence="6">
    <location>
        <begin position="196"/>
        <end position="259"/>
    </location>
</feature>
<reference evidence="9 10" key="1">
    <citation type="journal article" date="2014" name="BMC Genomics">
        <title>Genome sequencing of four Aureobasidium pullulans varieties: biotechnological potential, stress tolerance, and description of new species.</title>
        <authorList>
            <person name="Gostin Ar C."/>
            <person name="Ohm R.A."/>
            <person name="Kogej T."/>
            <person name="Sonjak S."/>
            <person name="Turk M."/>
            <person name="Zajc J."/>
            <person name="Zalar P."/>
            <person name="Grube M."/>
            <person name="Sun H."/>
            <person name="Han J."/>
            <person name="Sharma A."/>
            <person name="Chiniquy J."/>
            <person name="Ngan C.Y."/>
            <person name="Lipzen A."/>
            <person name="Barry K."/>
            <person name="Grigoriev I.V."/>
            <person name="Gunde-Cimerman N."/>
        </authorList>
    </citation>
    <scope>NUCLEOTIDE SEQUENCE [LARGE SCALE GENOMIC DNA]</scope>
    <source>
        <strain evidence="9 10">CBS 147.97</strain>
    </source>
</reference>
<evidence type="ECO:0000256" key="4">
    <source>
        <dbReference type="ARBA" id="ARBA00023136"/>
    </source>
</evidence>
<feature type="compositionally biased region" description="Polar residues" evidence="6">
    <location>
        <begin position="364"/>
        <end position="374"/>
    </location>
</feature>
<dbReference type="SUPFAM" id="SSF46565">
    <property type="entry name" value="Chaperone J-domain"/>
    <property type="match status" value="1"/>
</dbReference>
<comment type="subcellular location">
    <subcellularLocation>
        <location evidence="5">Endomembrane system</location>
        <topology evidence="5">Single-pass membrane protein</topology>
    </subcellularLocation>
</comment>
<dbReference type="EMBL" id="KL584716">
    <property type="protein sequence ID" value="KEQ70819.1"/>
    <property type="molecule type" value="Genomic_DNA"/>
</dbReference>
<dbReference type="InterPro" id="IPR036869">
    <property type="entry name" value="J_dom_sf"/>
</dbReference>
<dbReference type="GeneID" id="25417839"/>
<evidence type="ECO:0000259" key="8">
    <source>
        <dbReference type="PROSITE" id="PS50076"/>
    </source>
</evidence>
<keyword evidence="2" id="KW-0732">Signal</keyword>
<keyword evidence="1 7" id="KW-0812">Transmembrane</keyword>
<keyword evidence="10" id="KW-1185">Reference proteome</keyword>
<dbReference type="InterPro" id="IPR052606">
    <property type="entry name" value="DnaJ_domain_protein"/>
</dbReference>